<dbReference type="Pfam" id="PF00017">
    <property type="entry name" value="SH2"/>
    <property type="match status" value="1"/>
</dbReference>
<feature type="domain" description="Protein kinase" evidence="10">
    <location>
        <begin position="139"/>
        <end position="433"/>
    </location>
</feature>
<evidence type="ECO:0000256" key="8">
    <source>
        <dbReference type="SAM" id="MobiDB-lite"/>
    </source>
</evidence>
<dbReference type="AlphaFoldDB" id="A0A914QNJ3"/>
<keyword evidence="6" id="KW-0727">SH2 domain</keyword>
<evidence type="ECO:0000256" key="6">
    <source>
        <dbReference type="PROSITE-ProRule" id="PRU00191"/>
    </source>
</evidence>
<dbReference type="InterPro" id="IPR036860">
    <property type="entry name" value="SH2_dom_sf"/>
</dbReference>
<protein>
    <recommendedName>
        <fullName evidence="7">Tyrosine-protein kinase</fullName>
        <ecNumber evidence="7">2.7.10.2</ecNumber>
    </recommendedName>
</protein>
<dbReference type="Pfam" id="PF07714">
    <property type="entry name" value="PK_Tyr_Ser-Thr"/>
    <property type="match status" value="2"/>
</dbReference>
<dbReference type="PROSITE" id="PS50011">
    <property type="entry name" value="PROTEIN_KINASE_DOM"/>
    <property type="match status" value="1"/>
</dbReference>
<dbReference type="GO" id="GO:0005524">
    <property type="term" value="F:ATP binding"/>
    <property type="evidence" value="ECO:0007669"/>
    <property type="project" value="UniProtKB-KW"/>
</dbReference>
<feature type="compositionally biased region" description="Acidic residues" evidence="8">
    <location>
        <begin position="397"/>
        <end position="414"/>
    </location>
</feature>
<dbReference type="InterPro" id="IPR000980">
    <property type="entry name" value="SH2"/>
</dbReference>
<evidence type="ECO:0000256" key="5">
    <source>
        <dbReference type="ARBA" id="ARBA00023137"/>
    </source>
</evidence>
<dbReference type="PROSITE" id="PS50001">
    <property type="entry name" value="SH2"/>
    <property type="match status" value="1"/>
</dbReference>
<dbReference type="GO" id="GO:0004715">
    <property type="term" value="F:non-membrane spanning protein tyrosine kinase activity"/>
    <property type="evidence" value="ECO:0007669"/>
    <property type="project" value="UniProtKB-EC"/>
</dbReference>
<feature type="domain" description="SH2" evidence="9">
    <location>
        <begin position="36"/>
        <end position="127"/>
    </location>
</feature>
<evidence type="ECO:0000313" key="11">
    <source>
        <dbReference type="Proteomes" id="UP000887578"/>
    </source>
</evidence>
<dbReference type="InterPro" id="IPR000719">
    <property type="entry name" value="Prot_kinase_dom"/>
</dbReference>
<keyword evidence="11" id="KW-1185">Reference proteome</keyword>
<keyword evidence="3 7" id="KW-0418">Kinase</keyword>
<dbReference type="InterPro" id="IPR050198">
    <property type="entry name" value="Non-receptor_tyrosine_kinases"/>
</dbReference>
<evidence type="ECO:0000256" key="4">
    <source>
        <dbReference type="ARBA" id="ARBA00022840"/>
    </source>
</evidence>
<dbReference type="Gene3D" id="1.10.510.10">
    <property type="entry name" value="Transferase(Phosphotransferase) domain 1"/>
    <property type="match status" value="2"/>
</dbReference>
<proteinExistence type="inferred from homology"/>
<organism evidence="11 12">
    <name type="scientific">Panagrolaimus davidi</name>
    <dbReference type="NCBI Taxonomy" id="227884"/>
    <lineage>
        <taxon>Eukaryota</taxon>
        <taxon>Metazoa</taxon>
        <taxon>Ecdysozoa</taxon>
        <taxon>Nematoda</taxon>
        <taxon>Chromadorea</taxon>
        <taxon>Rhabditida</taxon>
        <taxon>Tylenchina</taxon>
        <taxon>Panagrolaimomorpha</taxon>
        <taxon>Panagrolaimoidea</taxon>
        <taxon>Panagrolaimidae</taxon>
        <taxon>Panagrolaimus</taxon>
    </lineage>
</organism>
<dbReference type="InterPro" id="IPR001245">
    <property type="entry name" value="Ser-Thr/Tyr_kinase_cat_dom"/>
</dbReference>
<dbReference type="SMART" id="SM00252">
    <property type="entry name" value="SH2"/>
    <property type="match status" value="1"/>
</dbReference>
<dbReference type="PANTHER" id="PTHR24418">
    <property type="entry name" value="TYROSINE-PROTEIN KINASE"/>
    <property type="match status" value="1"/>
</dbReference>
<evidence type="ECO:0000259" key="9">
    <source>
        <dbReference type="PROSITE" id="PS50001"/>
    </source>
</evidence>
<dbReference type="EC" id="2.7.10.2" evidence="7"/>
<dbReference type="WBParaSite" id="PDA_v2.g5357.t1">
    <property type="protein sequence ID" value="PDA_v2.g5357.t1"/>
    <property type="gene ID" value="PDA_v2.g5357"/>
</dbReference>
<keyword evidence="1 7" id="KW-0808">Transferase</keyword>
<name>A0A914QNJ3_9BILA</name>
<evidence type="ECO:0000256" key="1">
    <source>
        <dbReference type="ARBA" id="ARBA00022679"/>
    </source>
</evidence>
<keyword evidence="5 7" id="KW-0829">Tyrosine-protein kinase</keyword>
<comment type="similarity">
    <text evidence="7">Belongs to the protein kinase superfamily. Tyr protein kinase family.</text>
</comment>
<evidence type="ECO:0000313" key="12">
    <source>
        <dbReference type="WBParaSite" id="PDA_v2.g5357.t1"/>
    </source>
</evidence>
<feature type="region of interest" description="Disordered" evidence="8">
    <location>
        <begin position="388"/>
        <end position="422"/>
    </location>
</feature>
<keyword evidence="4 7" id="KW-0067">ATP-binding</keyword>
<comment type="catalytic activity">
    <reaction evidence="7">
        <text>L-tyrosyl-[protein] + ATP = O-phospho-L-tyrosyl-[protein] + ADP + H(+)</text>
        <dbReference type="Rhea" id="RHEA:10596"/>
        <dbReference type="Rhea" id="RHEA-COMP:10136"/>
        <dbReference type="Rhea" id="RHEA-COMP:20101"/>
        <dbReference type="ChEBI" id="CHEBI:15378"/>
        <dbReference type="ChEBI" id="CHEBI:30616"/>
        <dbReference type="ChEBI" id="CHEBI:46858"/>
        <dbReference type="ChEBI" id="CHEBI:61978"/>
        <dbReference type="ChEBI" id="CHEBI:456216"/>
        <dbReference type="EC" id="2.7.10.2"/>
    </reaction>
</comment>
<reference evidence="12" key="1">
    <citation type="submission" date="2022-11" db="UniProtKB">
        <authorList>
            <consortium name="WormBaseParasite"/>
        </authorList>
    </citation>
    <scope>IDENTIFICATION</scope>
</reference>
<dbReference type="SUPFAM" id="SSF55550">
    <property type="entry name" value="SH2 domain"/>
    <property type="match status" value="1"/>
</dbReference>
<keyword evidence="2 7" id="KW-0547">Nucleotide-binding</keyword>
<evidence type="ECO:0000256" key="2">
    <source>
        <dbReference type="ARBA" id="ARBA00022741"/>
    </source>
</evidence>
<evidence type="ECO:0000256" key="7">
    <source>
        <dbReference type="RuleBase" id="RU362096"/>
    </source>
</evidence>
<dbReference type="Proteomes" id="UP000887578">
    <property type="component" value="Unplaced"/>
</dbReference>
<evidence type="ECO:0000256" key="3">
    <source>
        <dbReference type="ARBA" id="ARBA00022777"/>
    </source>
</evidence>
<sequence>MRAGQSRTLLNFKEAAEERERMNQQKCVTDSIQDVDYYLGFVRRNFDNLLKNDGDFMLRKDFYDGKVVIALDVLHNGKPKHFVVNKDNDGYFFGTHHKDTLKALIEWHMKSQTPVSEKSGCKLLTPIKRPYYLLQHNSFKLVKMLNDGSFGGVYLSDFKDNGGIGKVAVKTCSPDSFEVYSKFMREVKRMKEFNHKKWVFCDEFYINNFNGFCSIVEFYGIAVHEGPLLLAMEFCRHGSLLNYLRKKDGQLPQETYLRFCIEAAEALNYLHKQDLLHGHICAKHFLVAAEKVLKLCDFNLTDTVGNIKIEELFKQEIYSDGKKPYPGYSGLEFRTKVLNNNCQQLQMPEKTPIAVKLLVEKCWLETPLVRPDISTILKILKDIEMRTPKSDTSIQSEESDEDDSEGSADSYDEGNTDHPQSEPSLTFFLYYII</sequence>
<accession>A0A914QNJ3</accession>
<dbReference type="SUPFAM" id="SSF56112">
    <property type="entry name" value="Protein kinase-like (PK-like)"/>
    <property type="match status" value="1"/>
</dbReference>
<evidence type="ECO:0000259" key="10">
    <source>
        <dbReference type="PROSITE" id="PS50011"/>
    </source>
</evidence>
<dbReference type="Gene3D" id="3.30.505.10">
    <property type="entry name" value="SH2 domain"/>
    <property type="match status" value="1"/>
</dbReference>
<dbReference type="InterPro" id="IPR011009">
    <property type="entry name" value="Kinase-like_dom_sf"/>
</dbReference>